<proteinExistence type="predicted"/>
<evidence type="ECO:0000256" key="1">
    <source>
        <dbReference type="SAM" id="MobiDB-lite"/>
    </source>
</evidence>
<dbReference type="EMBL" id="KV878928">
    <property type="protein sequence ID" value="OJJ78771.1"/>
    <property type="molecule type" value="Genomic_DNA"/>
</dbReference>
<gene>
    <name evidence="2" type="ORF">ASPGLDRAFT_53362</name>
</gene>
<dbReference type="GeneID" id="34464217"/>
<accession>A0A1L9V4E8</accession>
<name>A0A1L9V4E8_ASPGL</name>
<protein>
    <submittedName>
        <fullName evidence="2">Uncharacterized protein</fullName>
    </submittedName>
</protein>
<feature type="region of interest" description="Disordered" evidence="1">
    <location>
        <begin position="20"/>
        <end position="82"/>
    </location>
</feature>
<sequence length="96" mass="10266">MDPGSSRVIACRLECMPASVPSPQIAVTGPNPANPDHSDPTAAASHQLSVEGSVHQEPKSRSQKGEEKYHTNPRSSFGCSPAMQAGRLPLFRLFQP</sequence>
<evidence type="ECO:0000313" key="3">
    <source>
        <dbReference type="Proteomes" id="UP000184300"/>
    </source>
</evidence>
<dbReference type="VEuPathDB" id="FungiDB:ASPGLDRAFT_53362"/>
<dbReference type="AlphaFoldDB" id="A0A1L9V4E8"/>
<dbReference type="RefSeq" id="XP_022395469.1">
    <property type="nucleotide sequence ID" value="XM_022547956.1"/>
</dbReference>
<evidence type="ECO:0000313" key="2">
    <source>
        <dbReference type="EMBL" id="OJJ78771.1"/>
    </source>
</evidence>
<reference evidence="3" key="1">
    <citation type="journal article" date="2017" name="Genome Biol.">
        <title>Comparative genomics reveals high biological diversity and specific adaptations in the industrially and medically important fungal genus Aspergillus.</title>
        <authorList>
            <person name="de Vries R.P."/>
            <person name="Riley R."/>
            <person name="Wiebenga A."/>
            <person name="Aguilar-Osorio G."/>
            <person name="Amillis S."/>
            <person name="Uchima C.A."/>
            <person name="Anderluh G."/>
            <person name="Asadollahi M."/>
            <person name="Askin M."/>
            <person name="Barry K."/>
            <person name="Battaglia E."/>
            <person name="Bayram O."/>
            <person name="Benocci T."/>
            <person name="Braus-Stromeyer S.A."/>
            <person name="Caldana C."/>
            <person name="Canovas D."/>
            <person name="Cerqueira G.C."/>
            <person name="Chen F."/>
            <person name="Chen W."/>
            <person name="Choi C."/>
            <person name="Clum A."/>
            <person name="Dos Santos R.A."/>
            <person name="Damasio A.R."/>
            <person name="Diallinas G."/>
            <person name="Emri T."/>
            <person name="Fekete E."/>
            <person name="Flipphi M."/>
            <person name="Freyberg S."/>
            <person name="Gallo A."/>
            <person name="Gournas C."/>
            <person name="Habgood R."/>
            <person name="Hainaut M."/>
            <person name="Harispe M.L."/>
            <person name="Henrissat B."/>
            <person name="Hilden K.S."/>
            <person name="Hope R."/>
            <person name="Hossain A."/>
            <person name="Karabika E."/>
            <person name="Karaffa L."/>
            <person name="Karanyi Z."/>
            <person name="Krasevec N."/>
            <person name="Kuo A."/>
            <person name="Kusch H."/>
            <person name="LaButti K."/>
            <person name="Lagendijk E.L."/>
            <person name="Lapidus A."/>
            <person name="Levasseur A."/>
            <person name="Lindquist E."/>
            <person name="Lipzen A."/>
            <person name="Logrieco A.F."/>
            <person name="MacCabe A."/>
            <person name="Maekelae M.R."/>
            <person name="Malavazi I."/>
            <person name="Melin P."/>
            <person name="Meyer V."/>
            <person name="Mielnichuk N."/>
            <person name="Miskei M."/>
            <person name="Molnar A.P."/>
            <person name="Mule G."/>
            <person name="Ngan C.Y."/>
            <person name="Orejas M."/>
            <person name="Orosz E."/>
            <person name="Ouedraogo J.P."/>
            <person name="Overkamp K.M."/>
            <person name="Park H.-S."/>
            <person name="Perrone G."/>
            <person name="Piumi F."/>
            <person name="Punt P.J."/>
            <person name="Ram A.F."/>
            <person name="Ramon A."/>
            <person name="Rauscher S."/>
            <person name="Record E."/>
            <person name="Riano-Pachon D.M."/>
            <person name="Robert V."/>
            <person name="Roehrig J."/>
            <person name="Ruller R."/>
            <person name="Salamov A."/>
            <person name="Salih N.S."/>
            <person name="Samson R.A."/>
            <person name="Sandor E."/>
            <person name="Sanguinetti M."/>
            <person name="Schuetze T."/>
            <person name="Sepcic K."/>
            <person name="Shelest E."/>
            <person name="Sherlock G."/>
            <person name="Sophianopoulou V."/>
            <person name="Squina F.M."/>
            <person name="Sun H."/>
            <person name="Susca A."/>
            <person name="Todd R.B."/>
            <person name="Tsang A."/>
            <person name="Unkles S.E."/>
            <person name="van de Wiele N."/>
            <person name="van Rossen-Uffink D."/>
            <person name="Oliveira J.V."/>
            <person name="Vesth T.C."/>
            <person name="Visser J."/>
            <person name="Yu J.-H."/>
            <person name="Zhou M."/>
            <person name="Andersen M.R."/>
            <person name="Archer D.B."/>
            <person name="Baker S.E."/>
            <person name="Benoit I."/>
            <person name="Brakhage A.A."/>
            <person name="Braus G.H."/>
            <person name="Fischer R."/>
            <person name="Frisvad J.C."/>
            <person name="Goldman G.H."/>
            <person name="Houbraken J."/>
            <person name="Oakley B."/>
            <person name="Pocsi I."/>
            <person name="Scazzocchio C."/>
            <person name="Seiboth B."/>
            <person name="vanKuyk P.A."/>
            <person name="Wortman J."/>
            <person name="Dyer P.S."/>
            <person name="Grigoriev I.V."/>
        </authorList>
    </citation>
    <scope>NUCLEOTIDE SEQUENCE [LARGE SCALE GENOMIC DNA]</scope>
    <source>
        <strain evidence="3">CBS 516.65</strain>
    </source>
</reference>
<feature type="compositionally biased region" description="Basic and acidic residues" evidence="1">
    <location>
        <begin position="54"/>
        <end position="70"/>
    </location>
</feature>
<dbReference type="Proteomes" id="UP000184300">
    <property type="component" value="Unassembled WGS sequence"/>
</dbReference>
<keyword evidence="3" id="KW-1185">Reference proteome</keyword>
<organism evidence="2 3">
    <name type="scientific">Aspergillus glaucus CBS 516.65</name>
    <dbReference type="NCBI Taxonomy" id="1160497"/>
    <lineage>
        <taxon>Eukaryota</taxon>
        <taxon>Fungi</taxon>
        <taxon>Dikarya</taxon>
        <taxon>Ascomycota</taxon>
        <taxon>Pezizomycotina</taxon>
        <taxon>Eurotiomycetes</taxon>
        <taxon>Eurotiomycetidae</taxon>
        <taxon>Eurotiales</taxon>
        <taxon>Aspergillaceae</taxon>
        <taxon>Aspergillus</taxon>
        <taxon>Aspergillus subgen. Aspergillus</taxon>
    </lineage>
</organism>